<evidence type="ECO:0000313" key="2">
    <source>
        <dbReference type="Proteomes" id="UP000631114"/>
    </source>
</evidence>
<name>A0A835INP5_9MAGN</name>
<organism evidence="1 2">
    <name type="scientific">Coptis chinensis</name>
    <dbReference type="NCBI Taxonomy" id="261450"/>
    <lineage>
        <taxon>Eukaryota</taxon>
        <taxon>Viridiplantae</taxon>
        <taxon>Streptophyta</taxon>
        <taxon>Embryophyta</taxon>
        <taxon>Tracheophyta</taxon>
        <taxon>Spermatophyta</taxon>
        <taxon>Magnoliopsida</taxon>
        <taxon>Ranunculales</taxon>
        <taxon>Ranunculaceae</taxon>
        <taxon>Coptidoideae</taxon>
        <taxon>Coptis</taxon>
    </lineage>
</organism>
<sequence length="180" mass="20254">NLNGKTEELVEVYHILSSKKDYFLNKESYNMMISFLCTAGQVKRAYAVLLKGSRDSGDTEMAIENVQWIADNSSSILQVASAELVSSLYSSLKPEKFIQLIRVMMGKGLVSYNDTSMDVCDGISLTLHDVRAAIHVLQSYSDDLPVSFYFDYYTKTCIDPIAFSIKEIYFGRSLAEHTLI</sequence>
<evidence type="ECO:0000313" key="1">
    <source>
        <dbReference type="EMBL" id="KAF9622325.1"/>
    </source>
</evidence>
<dbReference type="Proteomes" id="UP000631114">
    <property type="component" value="Unassembled WGS sequence"/>
</dbReference>
<dbReference type="AlphaFoldDB" id="A0A835INP5"/>
<accession>A0A835INP5</accession>
<feature type="non-terminal residue" evidence="1">
    <location>
        <position position="1"/>
    </location>
</feature>
<gene>
    <name evidence="1" type="ORF">IFM89_031128</name>
</gene>
<keyword evidence="2" id="KW-1185">Reference proteome</keyword>
<evidence type="ECO:0008006" key="3">
    <source>
        <dbReference type="Google" id="ProtNLM"/>
    </source>
</evidence>
<protein>
    <recommendedName>
        <fullName evidence="3">Pentatricopeptide repeat-containing protein</fullName>
    </recommendedName>
</protein>
<dbReference type="EMBL" id="JADFTS010000002">
    <property type="protein sequence ID" value="KAF9622325.1"/>
    <property type="molecule type" value="Genomic_DNA"/>
</dbReference>
<comment type="caution">
    <text evidence="1">The sequence shown here is derived from an EMBL/GenBank/DDBJ whole genome shotgun (WGS) entry which is preliminary data.</text>
</comment>
<proteinExistence type="predicted"/>
<reference evidence="1 2" key="1">
    <citation type="submission" date="2020-10" db="EMBL/GenBank/DDBJ databases">
        <title>The Coptis chinensis genome and diversification of protoberbering-type alkaloids.</title>
        <authorList>
            <person name="Wang B."/>
            <person name="Shu S."/>
            <person name="Song C."/>
            <person name="Liu Y."/>
        </authorList>
    </citation>
    <scope>NUCLEOTIDE SEQUENCE [LARGE SCALE GENOMIC DNA]</scope>
    <source>
        <strain evidence="1">HL-2020</strain>
        <tissue evidence="1">Leaf</tissue>
    </source>
</reference>